<comment type="caution">
    <text evidence="4">The sequence shown here is derived from an EMBL/GenBank/DDBJ whole genome shotgun (WGS) entry which is preliminary data.</text>
</comment>
<dbReference type="EMBL" id="JAFCNB010000010">
    <property type="protein sequence ID" value="MBP2706064.1"/>
    <property type="molecule type" value="Genomic_DNA"/>
</dbReference>
<dbReference type="Pfam" id="PF13439">
    <property type="entry name" value="Glyco_transf_4"/>
    <property type="match status" value="1"/>
</dbReference>
<evidence type="ECO:0000259" key="3">
    <source>
        <dbReference type="Pfam" id="PF13439"/>
    </source>
</evidence>
<dbReference type="PANTHER" id="PTHR12526">
    <property type="entry name" value="GLYCOSYLTRANSFERASE"/>
    <property type="match status" value="1"/>
</dbReference>
<keyword evidence="5" id="KW-1185">Reference proteome</keyword>
<dbReference type="SUPFAM" id="SSF53756">
    <property type="entry name" value="UDP-Glycosyltransferase/glycogen phosphorylase"/>
    <property type="match status" value="1"/>
</dbReference>
<dbReference type="InterPro" id="IPR028098">
    <property type="entry name" value="Glyco_trans_4-like_N"/>
</dbReference>
<organism evidence="4 5">
    <name type="scientific">Microbispora oryzae</name>
    <dbReference type="NCBI Taxonomy" id="2806554"/>
    <lineage>
        <taxon>Bacteria</taxon>
        <taxon>Bacillati</taxon>
        <taxon>Actinomycetota</taxon>
        <taxon>Actinomycetes</taxon>
        <taxon>Streptosporangiales</taxon>
        <taxon>Streptosporangiaceae</taxon>
        <taxon>Microbispora</taxon>
    </lineage>
</organism>
<dbReference type="RefSeq" id="WP_210157330.1">
    <property type="nucleotide sequence ID" value="NZ_JAFCNB010000010.1"/>
</dbReference>
<evidence type="ECO:0000256" key="2">
    <source>
        <dbReference type="ARBA" id="ARBA00022679"/>
    </source>
</evidence>
<name>A0A941ARH0_9ACTN</name>
<dbReference type="Gene3D" id="3.40.50.2000">
    <property type="entry name" value="Glycogen Phosphorylase B"/>
    <property type="match status" value="2"/>
</dbReference>
<proteinExistence type="predicted"/>
<feature type="domain" description="Glycosyltransferase subfamily 4-like N-terminal" evidence="3">
    <location>
        <begin position="16"/>
        <end position="147"/>
    </location>
</feature>
<gene>
    <name evidence="4" type="ORF">JOL79_19845</name>
</gene>
<protein>
    <submittedName>
        <fullName evidence="4">Glycosyltransferase</fullName>
    </submittedName>
</protein>
<accession>A0A941ARH0</accession>
<dbReference type="AlphaFoldDB" id="A0A941ARH0"/>
<dbReference type="Pfam" id="PF13692">
    <property type="entry name" value="Glyco_trans_1_4"/>
    <property type="match status" value="1"/>
</dbReference>
<evidence type="ECO:0000313" key="5">
    <source>
        <dbReference type="Proteomes" id="UP000674234"/>
    </source>
</evidence>
<evidence type="ECO:0000313" key="4">
    <source>
        <dbReference type="EMBL" id="MBP2706064.1"/>
    </source>
</evidence>
<reference evidence="4" key="1">
    <citation type="submission" date="2021-02" db="EMBL/GenBank/DDBJ databases">
        <title>Draft genome sequence of Microbispora sp. RL4-1S isolated from rice leaves in Thailand.</title>
        <authorList>
            <person name="Muangham S."/>
            <person name="Duangmal K."/>
        </authorList>
    </citation>
    <scope>NUCLEOTIDE SEQUENCE</scope>
    <source>
        <strain evidence="4">RL4-1S</strain>
    </source>
</reference>
<keyword evidence="1" id="KW-0328">Glycosyltransferase</keyword>
<keyword evidence="2" id="KW-0808">Transferase</keyword>
<dbReference type="GO" id="GO:0016757">
    <property type="term" value="F:glycosyltransferase activity"/>
    <property type="evidence" value="ECO:0007669"/>
    <property type="project" value="UniProtKB-KW"/>
</dbReference>
<evidence type="ECO:0000256" key="1">
    <source>
        <dbReference type="ARBA" id="ARBA00022676"/>
    </source>
</evidence>
<dbReference type="Proteomes" id="UP000674234">
    <property type="component" value="Unassembled WGS sequence"/>
</dbReference>
<sequence length="377" mass="41169">MRVCVGTIVHHPEDARITHRQIRALLDAGHEVTFVAPFTHCNVTPQPGIRAIDVPRAVGLRRGKAIKAAHAALRRGVKDADLLLVHDIELLLALPRRRPPTVWDVHEDTAGALEAKPYLPDSLRGALPPLIRAVEGRAERRLHLILAEESYRERFTGDHPVVLNHTYVPETPPPPPGANRVVYVGHISAARGAVEMVELARLLRPHGIRLDLIGPADRDVRPLLRDAQREGVLDWFGYVPNRHALRMAEGALAGLSLLHDVPNYRESTPTKIIEYMARGIPVVTTPLRKAVSLVERAGCGMVVPFGETAEVVAATAEAVLRLRDDGDGRAAMGARGYAEALGNYHWPSAAPDFVALLEGWARAPEEVAVRRAGAVTV</sequence>